<dbReference type="GO" id="GO:0005391">
    <property type="term" value="F:P-type sodium:potassium-exchanging transporter activity"/>
    <property type="evidence" value="ECO:0007669"/>
    <property type="project" value="TreeGrafter"/>
</dbReference>
<accession>A0A964WRY5</accession>
<dbReference type="InterPro" id="IPR059000">
    <property type="entry name" value="ATPase_P-type_domA"/>
</dbReference>
<dbReference type="FunFam" id="2.70.150.10:FF:000160">
    <property type="entry name" value="Sarcoplasmic/endoplasmic reticulum calcium ATPase 1"/>
    <property type="match status" value="1"/>
</dbReference>
<feature type="transmembrane region" description="Helical" evidence="12">
    <location>
        <begin position="263"/>
        <end position="284"/>
    </location>
</feature>
<evidence type="ECO:0000256" key="9">
    <source>
        <dbReference type="ARBA" id="ARBA00022967"/>
    </source>
</evidence>
<evidence type="ECO:0000256" key="12">
    <source>
        <dbReference type="SAM" id="Phobius"/>
    </source>
</evidence>
<feature type="transmembrane region" description="Helical" evidence="12">
    <location>
        <begin position="707"/>
        <end position="732"/>
    </location>
</feature>
<keyword evidence="8" id="KW-0460">Magnesium</keyword>
<evidence type="ECO:0000256" key="8">
    <source>
        <dbReference type="ARBA" id="ARBA00022842"/>
    </source>
</evidence>
<reference evidence="14" key="1">
    <citation type="submission" date="2019-03" db="EMBL/GenBank/DDBJ databases">
        <title>Afifella sp. nov., isolated from activated sludge.</title>
        <authorList>
            <person name="Li Q."/>
            <person name="Liu Y."/>
        </authorList>
    </citation>
    <scope>NUCLEOTIDE SEQUENCE</scope>
    <source>
        <strain evidence="14">L72</strain>
    </source>
</reference>
<dbReference type="EMBL" id="SPKJ01000002">
    <property type="protein sequence ID" value="MYZ46280.1"/>
    <property type="molecule type" value="Genomic_DNA"/>
</dbReference>
<dbReference type="InterPro" id="IPR023298">
    <property type="entry name" value="ATPase_P-typ_TM_dom_sf"/>
</dbReference>
<evidence type="ECO:0000313" key="14">
    <source>
        <dbReference type="EMBL" id="MYZ46280.1"/>
    </source>
</evidence>
<evidence type="ECO:0000256" key="10">
    <source>
        <dbReference type="ARBA" id="ARBA00022989"/>
    </source>
</evidence>
<evidence type="ECO:0000256" key="3">
    <source>
        <dbReference type="ARBA" id="ARBA00022475"/>
    </source>
</evidence>
<dbReference type="RefSeq" id="WP_161138631.1">
    <property type="nucleotide sequence ID" value="NZ_SPKJ01000002.1"/>
</dbReference>
<dbReference type="InterPro" id="IPR018303">
    <property type="entry name" value="ATPase_P-typ_P_site"/>
</dbReference>
<dbReference type="GO" id="GO:0016887">
    <property type="term" value="F:ATP hydrolysis activity"/>
    <property type="evidence" value="ECO:0007669"/>
    <property type="project" value="InterPro"/>
</dbReference>
<feature type="transmembrane region" description="Helical" evidence="12">
    <location>
        <begin position="99"/>
        <end position="115"/>
    </location>
</feature>
<evidence type="ECO:0000313" key="15">
    <source>
        <dbReference type="Proteomes" id="UP000773614"/>
    </source>
</evidence>
<keyword evidence="6" id="KW-0547">Nucleotide-binding</keyword>
<dbReference type="GO" id="GO:0030007">
    <property type="term" value="P:intracellular potassium ion homeostasis"/>
    <property type="evidence" value="ECO:0007669"/>
    <property type="project" value="TreeGrafter"/>
</dbReference>
<keyword evidence="10 12" id="KW-1133">Transmembrane helix</keyword>
<dbReference type="SFLD" id="SFLDS00003">
    <property type="entry name" value="Haloacid_Dehalogenase"/>
    <property type="match status" value="1"/>
</dbReference>
<feature type="transmembrane region" description="Helical" evidence="12">
    <location>
        <begin position="879"/>
        <end position="898"/>
    </location>
</feature>
<keyword evidence="11 12" id="KW-0472">Membrane</keyword>
<dbReference type="SFLD" id="SFLDG00002">
    <property type="entry name" value="C1.7:_P-type_atpase_like"/>
    <property type="match status" value="1"/>
</dbReference>
<dbReference type="PANTHER" id="PTHR43294:SF21">
    <property type="entry name" value="CATION TRANSPORTING ATPASE"/>
    <property type="match status" value="1"/>
</dbReference>
<dbReference type="PANTHER" id="PTHR43294">
    <property type="entry name" value="SODIUM/POTASSIUM-TRANSPORTING ATPASE SUBUNIT ALPHA"/>
    <property type="match status" value="1"/>
</dbReference>
<comment type="subcellular location">
    <subcellularLocation>
        <location evidence="1">Cell membrane</location>
        <topology evidence="1">Multi-pass membrane protein</topology>
    </subcellularLocation>
</comment>
<feature type="transmembrane region" description="Helical" evidence="12">
    <location>
        <begin position="815"/>
        <end position="833"/>
    </location>
</feature>
<dbReference type="PROSITE" id="PS00154">
    <property type="entry name" value="ATPASE_E1_E2"/>
    <property type="match status" value="1"/>
</dbReference>
<dbReference type="Pfam" id="PF00689">
    <property type="entry name" value="Cation_ATPase_C"/>
    <property type="match status" value="1"/>
</dbReference>
<dbReference type="InterPro" id="IPR001757">
    <property type="entry name" value="P_typ_ATPase"/>
</dbReference>
<feature type="transmembrane region" description="Helical" evidence="12">
    <location>
        <begin position="845"/>
        <end position="867"/>
    </location>
</feature>
<evidence type="ECO:0000259" key="13">
    <source>
        <dbReference type="SMART" id="SM00831"/>
    </source>
</evidence>
<feature type="transmembrane region" description="Helical" evidence="12">
    <location>
        <begin position="776"/>
        <end position="803"/>
    </location>
</feature>
<dbReference type="InterPro" id="IPR008250">
    <property type="entry name" value="ATPase_P-typ_transduc_dom_A_sf"/>
</dbReference>
<evidence type="ECO:0000256" key="5">
    <source>
        <dbReference type="ARBA" id="ARBA00022692"/>
    </source>
</evidence>
<evidence type="ECO:0000256" key="4">
    <source>
        <dbReference type="ARBA" id="ARBA00022553"/>
    </source>
</evidence>
<dbReference type="InterPro" id="IPR023214">
    <property type="entry name" value="HAD_sf"/>
</dbReference>
<feature type="transmembrane region" description="Helical" evidence="12">
    <location>
        <begin position="290"/>
        <end position="315"/>
    </location>
</feature>
<feature type="domain" description="Cation-transporting P-type ATPase N-terminal" evidence="13">
    <location>
        <begin position="22"/>
        <end position="95"/>
    </location>
</feature>
<dbReference type="Pfam" id="PF08282">
    <property type="entry name" value="Hydrolase_3"/>
    <property type="match status" value="1"/>
</dbReference>
<dbReference type="OrthoDB" id="391538at2"/>
<dbReference type="GO" id="GO:0036376">
    <property type="term" value="P:sodium ion export across plasma membrane"/>
    <property type="evidence" value="ECO:0007669"/>
    <property type="project" value="TreeGrafter"/>
</dbReference>
<dbReference type="SFLD" id="SFLDF00027">
    <property type="entry name" value="p-type_atpase"/>
    <property type="match status" value="1"/>
</dbReference>
<dbReference type="SUPFAM" id="SSF81665">
    <property type="entry name" value="Calcium ATPase, transmembrane domain M"/>
    <property type="match status" value="1"/>
</dbReference>
<dbReference type="Pfam" id="PF13246">
    <property type="entry name" value="Cation_ATPase"/>
    <property type="match status" value="1"/>
</dbReference>
<dbReference type="Proteomes" id="UP000773614">
    <property type="component" value="Unassembled WGS sequence"/>
</dbReference>
<dbReference type="SUPFAM" id="SSF81653">
    <property type="entry name" value="Calcium ATPase, transduction domain A"/>
    <property type="match status" value="1"/>
</dbReference>
<evidence type="ECO:0000256" key="2">
    <source>
        <dbReference type="ARBA" id="ARBA00005675"/>
    </source>
</evidence>
<proteinExistence type="inferred from homology"/>
<sequence>MADALDTQANHAAPTGAIFDRSWHAVPADEALQALATGHDGLDEADAARRLTAHGPNRLPAAAPRSAFRRFIAQFDNLLIYVLLASAGITVALGHLIDAGVILAVVLVNAVVGFVQEGRAERALDAIRGMLAPQASVVRSGRRRTIAAEDLVPGDLVLLEAGDRVAADLRLVRSRSLRVEEAALTGESVPVEKSPAPAPPEASLGDRTSMAFSGTLVAAGHGAGVVVATGAATEIGRVSALVGTVETLTTPLLRQMGVFARQLTAVILAGAAAVFAFAVLVRDYAAEDAFLISVSLAVSAIPEGLPAVMTIALAIGVQRMAARNAIVRRLPAVETLGSVSVICTDKTGTLTRNEMTIGAAVSATGIFDVTGGGYEPRGAICRNEEEVDAAEHPPLLELARAALLCNDAALQRTEHGWIVEGDPMEGALLAFTAKAGLDPASLRKQFPRTDEIPFDAEHRFMATLHHGHDGETFACLKGAPERVLAMCDHARWPAGDEPLDLAAWQELVERLAAQGQRVLAIATKPMPLGTRDLAFADVEGGLVLLGLLGLIDPPREEAIAAVRDCQAAGIRVKMITGDHAATARAIARQIGIANSDAIATGAELDRLEDEGLRRVGRETDVFARTAPEHKLRLVEALQAEGTVLAMTGDGVNDAPALKRADVGIAMGRKGTEAAKEAAEMVLADDNFTSIVAAVREGRTVYDNLKKVITWTLPTNGGEALVIIAAVLLGFTLPLTPVQVLWINMATAVTLGLTLAFEPTEPDAMRRPPRAADEPILSGLLVWQIIFASVLFLIGASGMFFWALARGLPLETARTLVVNTIVVMEIFYLFSVRFRHGSSLTWRGLFGTRAVLAGVAMVTVLQFLFTYAPFMQALFDTRPVAFQDGLAVVGVGIALFVILEVEKLVRRSLGPTARSR</sequence>
<dbReference type="InterPro" id="IPR050510">
    <property type="entry name" value="Cation_transp_ATPase_P-type"/>
</dbReference>
<dbReference type="Gene3D" id="3.40.50.1000">
    <property type="entry name" value="HAD superfamily/HAD-like"/>
    <property type="match status" value="1"/>
</dbReference>
<keyword evidence="5 12" id="KW-0812">Transmembrane</keyword>
<dbReference type="PRINTS" id="PR00120">
    <property type="entry name" value="HATPASE"/>
</dbReference>
<protein>
    <submittedName>
        <fullName evidence="14">Cation-transporting P-type ATPase</fullName>
    </submittedName>
</protein>
<dbReference type="SUPFAM" id="SSF56784">
    <property type="entry name" value="HAD-like"/>
    <property type="match status" value="1"/>
</dbReference>
<dbReference type="GO" id="GO:0005524">
    <property type="term" value="F:ATP binding"/>
    <property type="evidence" value="ECO:0007669"/>
    <property type="project" value="UniProtKB-KW"/>
</dbReference>
<dbReference type="Gene3D" id="1.20.1110.10">
    <property type="entry name" value="Calcium-transporting ATPase, transmembrane domain"/>
    <property type="match status" value="1"/>
</dbReference>
<keyword evidence="4" id="KW-0597">Phosphoprotein</keyword>
<dbReference type="NCBIfam" id="TIGR01494">
    <property type="entry name" value="ATPase_P-type"/>
    <property type="match status" value="3"/>
</dbReference>
<name>A0A964WRY5_9HYPH</name>
<dbReference type="GO" id="GO:0006883">
    <property type="term" value="P:intracellular sodium ion homeostasis"/>
    <property type="evidence" value="ECO:0007669"/>
    <property type="project" value="TreeGrafter"/>
</dbReference>
<dbReference type="GO" id="GO:0005886">
    <property type="term" value="C:plasma membrane"/>
    <property type="evidence" value="ECO:0007669"/>
    <property type="project" value="UniProtKB-SubCell"/>
</dbReference>
<evidence type="ECO:0000256" key="7">
    <source>
        <dbReference type="ARBA" id="ARBA00022840"/>
    </source>
</evidence>
<evidence type="ECO:0000256" key="11">
    <source>
        <dbReference type="ARBA" id="ARBA00023136"/>
    </source>
</evidence>
<keyword evidence="9" id="KW-1278">Translocase</keyword>
<comment type="caution">
    <text evidence="14">The sequence shown here is derived from an EMBL/GenBank/DDBJ whole genome shotgun (WGS) entry which is preliminary data.</text>
</comment>
<keyword evidence="15" id="KW-1185">Reference proteome</keyword>
<dbReference type="Pfam" id="PF00122">
    <property type="entry name" value="E1-E2_ATPase"/>
    <property type="match status" value="1"/>
</dbReference>
<dbReference type="Pfam" id="PF00690">
    <property type="entry name" value="Cation_ATPase_N"/>
    <property type="match status" value="1"/>
</dbReference>
<comment type="similarity">
    <text evidence="2">Belongs to the cation transport ATPase (P-type) (TC 3.A.3) family. Type IIA subfamily.</text>
</comment>
<dbReference type="GO" id="GO:1990573">
    <property type="term" value="P:potassium ion import across plasma membrane"/>
    <property type="evidence" value="ECO:0007669"/>
    <property type="project" value="TreeGrafter"/>
</dbReference>
<organism evidence="14 15">
    <name type="scientific">Propylenella binzhouense</name>
    <dbReference type="NCBI Taxonomy" id="2555902"/>
    <lineage>
        <taxon>Bacteria</taxon>
        <taxon>Pseudomonadati</taxon>
        <taxon>Pseudomonadota</taxon>
        <taxon>Alphaproteobacteria</taxon>
        <taxon>Hyphomicrobiales</taxon>
        <taxon>Propylenellaceae</taxon>
        <taxon>Propylenella</taxon>
    </lineage>
</organism>
<dbReference type="SMART" id="SM00831">
    <property type="entry name" value="Cation_ATPase_N"/>
    <property type="match status" value="1"/>
</dbReference>
<dbReference type="CDD" id="cd02080">
    <property type="entry name" value="P-type_ATPase_cation"/>
    <property type="match status" value="1"/>
</dbReference>
<dbReference type="InterPro" id="IPR004014">
    <property type="entry name" value="ATPase_P-typ_cation-transptr_N"/>
</dbReference>
<keyword evidence="7" id="KW-0067">ATP-binding</keyword>
<dbReference type="SUPFAM" id="SSF81660">
    <property type="entry name" value="Metal cation-transporting ATPase, ATP-binding domain N"/>
    <property type="match status" value="1"/>
</dbReference>
<dbReference type="InterPro" id="IPR006068">
    <property type="entry name" value="ATPase_P-typ_cation-transptr_C"/>
</dbReference>
<feature type="transmembrane region" description="Helical" evidence="12">
    <location>
        <begin position="738"/>
        <end position="756"/>
    </location>
</feature>
<keyword evidence="3" id="KW-1003">Cell membrane</keyword>
<evidence type="ECO:0000256" key="6">
    <source>
        <dbReference type="ARBA" id="ARBA00022741"/>
    </source>
</evidence>
<gene>
    <name evidence="14" type="ORF">E4O86_00885</name>
</gene>
<evidence type="ECO:0000256" key="1">
    <source>
        <dbReference type="ARBA" id="ARBA00004651"/>
    </source>
</evidence>
<dbReference type="GO" id="GO:1902600">
    <property type="term" value="P:proton transmembrane transport"/>
    <property type="evidence" value="ECO:0007669"/>
    <property type="project" value="TreeGrafter"/>
</dbReference>
<dbReference type="InterPro" id="IPR023299">
    <property type="entry name" value="ATPase_P-typ_cyto_dom_N"/>
</dbReference>
<dbReference type="InterPro" id="IPR044492">
    <property type="entry name" value="P_typ_ATPase_HD_dom"/>
</dbReference>
<feature type="transmembrane region" description="Helical" evidence="12">
    <location>
        <begin position="75"/>
        <end position="93"/>
    </location>
</feature>
<dbReference type="AlphaFoldDB" id="A0A964WRY5"/>
<dbReference type="FunFam" id="3.40.50.1000:FF:000028">
    <property type="entry name" value="Calcium-transporting P-type ATPase, putative"/>
    <property type="match status" value="1"/>
</dbReference>
<dbReference type="InterPro" id="IPR036412">
    <property type="entry name" value="HAD-like_sf"/>
</dbReference>
<dbReference type="Gene3D" id="2.70.150.10">
    <property type="entry name" value="Calcium-transporting ATPase, cytoplasmic transduction domain A"/>
    <property type="match status" value="1"/>
</dbReference>
<dbReference type="Gene3D" id="3.40.1110.10">
    <property type="entry name" value="Calcium-transporting ATPase, cytoplasmic domain N"/>
    <property type="match status" value="1"/>
</dbReference>
<dbReference type="PRINTS" id="PR00119">
    <property type="entry name" value="CATATPASE"/>
</dbReference>